<dbReference type="SUPFAM" id="SSF51430">
    <property type="entry name" value="NAD(P)-linked oxidoreductase"/>
    <property type="match status" value="1"/>
</dbReference>
<dbReference type="PANTHER" id="PTHR43364:SF4">
    <property type="entry name" value="NAD(P)-LINKED OXIDOREDUCTASE SUPERFAMILY PROTEIN"/>
    <property type="match status" value="1"/>
</dbReference>
<keyword evidence="4" id="KW-1185">Reference proteome</keyword>
<dbReference type="GO" id="GO:0016491">
    <property type="term" value="F:oxidoreductase activity"/>
    <property type="evidence" value="ECO:0007669"/>
    <property type="project" value="UniProtKB-KW"/>
</dbReference>
<dbReference type="InterPro" id="IPR036812">
    <property type="entry name" value="NAD(P)_OxRdtase_dom_sf"/>
</dbReference>
<dbReference type="OrthoDB" id="3635128at2759"/>
<protein>
    <recommendedName>
        <fullName evidence="2">NADP-dependent oxidoreductase domain-containing protein</fullName>
    </recommendedName>
</protein>
<dbReference type="AlphaFoldDB" id="A0A139HYB7"/>
<dbReference type="STRING" id="321146.A0A139HYB7"/>
<proteinExistence type="predicted"/>
<dbReference type="PANTHER" id="PTHR43364">
    <property type="entry name" value="NADH-SPECIFIC METHYLGLYOXAL REDUCTASE-RELATED"/>
    <property type="match status" value="1"/>
</dbReference>
<evidence type="ECO:0000313" key="4">
    <source>
        <dbReference type="Proteomes" id="UP000070133"/>
    </source>
</evidence>
<feature type="domain" description="NADP-dependent oxidoreductase" evidence="2">
    <location>
        <begin position="12"/>
        <end position="188"/>
    </location>
</feature>
<dbReference type="Pfam" id="PF00248">
    <property type="entry name" value="Aldo_ket_red"/>
    <property type="match status" value="1"/>
</dbReference>
<dbReference type="InterPro" id="IPR050523">
    <property type="entry name" value="AKR_Detox_Biosynth"/>
</dbReference>
<dbReference type="InterPro" id="IPR023210">
    <property type="entry name" value="NADP_OxRdtase_dom"/>
</dbReference>
<keyword evidence="1" id="KW-0560">Oxidoreductase</keyword>
<dbReference type="EMBL" id="LFZN01000002">
    <property type="protein sequence ID" value="KXT07428.1"/>
    <property type="molecule type" value="Genomic_DNA"/>
</dbReference>
<gene>
    <name evidence="3" type="ORF">AC578_472</name>
</gene>
<evidence type="ECO:0000313" key="3">
    <source>
        <dbReference type="EMBL" id="KXT07428.1"/>
    </source>
</evidence>
<dbReference type="Proteomes" id="UP000070133">
    <property type="component" value="Unassembled WGS sequence"/>
</dbReference>
<organism evidence="3 4">
    <name type="scientific">Pseudocercospora eumusae</name>
    <dbReference type="NCBI Taxonomy" id="321146"/>
    <lineage>
        <taxon>Eukaryota</taxon>
        <taxon>Fungi</taxon>
        <taxon>Dikarya</taxon>
        <taxon>Ascomycota</taxon>
        <taxon>Pezizomycotina</taxon>
        <taxon>Dothideomycetes</taxon>
        <taxon>Dothideomycetidae</taxon>
        <taxon>Mycosphaerellales</taxon>
        <taxon>Mycosphaerellaceae</taxon>
        <taxon>Pseudocercospora</taxon>
    </lineage>
</organism>
<comment type="caution">
    <text evidence="3">The sequence shown here is derived from an EMBL/GenBank/DDBJ whole genome shotgun (WGS) entry which is preliminary data.</text>
</comment>
<accession>A0A139HYB7</accession>
<evidence type="ECO:0000256" key="1">
    <source>
        <dbReference type="ARBA" id="ARBA00023002"/>
    </source>
</evidence>
<sequence length="202" mass="22861">MKRVPFHYFRGPYRQTQLGESCRAIDDLHQQGKIERFGMSNLRNSEVEECCDVCKSNGWILPTVYLLRKLGISFYAYYPLAGGFFSRTIEQHRKQPAGGRFDQINFIKDMFVNDTSLKLYDMPTEACEKQSVSLKEATLRYMMHNSALGPENGVILGSSSVERMEENPVACEGGVLPESAVSAFESLWTQHTEAGHGPQYCI</sequence>
<name>A0A139HYB7_9PEZI</name>
<dbReference type="Gene3D" id="3.20.20.100">
    <property type="entry name" value="NADP-dependent oxidoreductase domain"/>
    <property type="match status" value="1"/>
</dbReference>
<evidence type="ECO:0000259" key="2">
    <source>
        <dbReference type="Pfam" id="PF00248"/>
    </source>
</evidence>
<reference evidence="3 4" key="1">
    <citation type="submission" date="2015-07" db="EMBL/GenBank/DDBJ databases">
        <title>Comparative genomics of the Sigatoka disease complex on banana suggests a link between parallel evolutionary changes in Pseudocercospora fijiensis and Pseudocercospora eumusae and increased virulence on the banana host.</title>
        <authorList>
            <person name="Chang T.-C."/>
            <person name="Salvucci A."/>
            <person name="Crous P.W."/>
            <person name="Stergiopoulos I."/>
        </authorList>
    </citation>
    <scope>NUCLEOTIDE SEQUENCE [LARGE SCALE GENOMIC DNA]</scope>
    <source>
        <strain evidence="3 4">CBS 114824</strain>
    </source>
</reference>